<keyword evidence="4" id="KW-0067">ATP-binding</keyword>
<feature type="domain" description="Glutathionylspermidine synthase pre-ATP-grasp-like" evidence="6">
    <location>
        <begin position="25"/>
        <end position="434"/>
    </location>
</feature>
<evidence type="ECO:0000256" key="2">
    <source>
        <dbReference type="ARBA" id="ARBA00022723"/>
    </source>
</evidence>
<accession>A0A398CCR5</accession>
<proteinExistence type="predicted"/>
<keyword evidence="5" id="KW-0460">Magnesium</keyword>
<dbReference type="InterPro" id="IPR016185">
    <property type="entry name" value="PreATP-grasp_dom_sf"/>
</dbReference>
<organism evidence="7 8">
    <name type="scientific">Cohnella faecalis</name>
    <dbReference type="NCBI Taxonomy" id="2315694"/>
    <lineage>
        <taxon>Bacteria</taxon>
        <taxon>Bacillati</taxon>
        <taxon>Bacillota</taxon>
        <taxon>Bacilli</taxon>
        <taxon>Bacillales</taxon>
        <taxon>Paenibacillaceae</taxon>
        <taxon>Cohnella</taxon>
    </lineage>
</organism>
<sequence length="443" mass="50575">MDRILSIGKRHDEVFQGEIADRIPYHRMNGKEYCVPAFTMYKSSEVLELQNASERVDKVYWKVLRFAQKYLPDSFLVNQLGILPALIPAARMEIPYHGVSRQDWIINDSGMKCIENNTDTPTGIPETSYLANELTSRYSSLPSTSPNMKSSIQESFAKLIEFYLLKGIKGTIAFSSYEWHLEDRINTEYVRECIDDLGYDSIYVPLSELEIVPNDGLYANGERIAILYRLYPLEYLVHDTDRDGCEKIGIALLNLVVQGKLALINPVQSVITQSKGFMALIWSLFERRDETEEFCGFSLFNDEDIQTIETYLLPSYYEATVFIQNETPYVAKSFWGREGKGTSLFDGNGALLHAESVNDIDDEESEIRHYYNNQPKIYQKRFPLQEVTIMTEDGPYSGYLLTGTYVIGGHCSGILPRIGDEITGDMAFYSPAVIIAEEEDYRD</sequence>
<evidence type="ECO:0000256" key="1">
    <source>
        <dbReference type="ARBA" id="ARBA00022598"/>
    </source>
</evidence>
<dbReference type="Pfam" id="PF03738">
    <property type="entry name" value="GSP_synth"/>
    <property type="match status" value="1"/>
</dbReference>
<evidence type="ECO:0000256" key="4">
    <source>
        <dbReference type="ARBA" id="ARBA00022840"/>
    </source>
</evidence>
<keyword evidence="3" id="KW-0547">Nucleotide-binding</keyword>
<dbReference type="AlphaFoldDB" id="A0A398CCR5"/>
<evidence type="ECO:0000256" key="3">
    <source>
        <dbReference type="ARBA" id="ARBA00022741"/>
    </source>
</evidence>
<dbReference type="InterPro" id="IPR005494">
    <property type="entry name" value="GSPS_pre-ATP-grasp-like_dom"/>
</dbReference>
<protein>
    <submittedName>
        <fullName evidence="7">Glutathionylspermidine synthase</fullName>
    </submittedName>
</protein>
<reference evidence="7 8" key="1">
    <citation type="submission" date="2018-09" db="EMBL/GenBank/DDBJ databases">
        <title>Cohnella cavernae sp. nov., isolated from a karst cave.</title>
        <authorList>
            <person name="Zhu H."/>
        </authorList>
    </citation>
    <scope>NUCLEOTIDE SEQUENCE [LARGE SCALE GENOMIC DNA]</scope>
    <source>
        <strain evidence="7 8">K2E09-144</strain>
    </source>
</reference>
<evidence type="ECO:0000256" key="5">
    <source>
        <dbReference type="ARBA" id="ARBA00022842"/>
    </source>
</evidence>
<keyword evidence="1" id="KW-0436">Ligase</keyword>
<evidence type="ECO:0000313" key="7">
    <source>
        <dbReference type="EMBL" id="RIE00205.1"/>
    </source>
</evidence>
<dbReference type="GO" id="GO:0016874">
    <property type="term" value="F:ligase activity"/>
    <property type="evidence" value="ECO:0007669"/>
    <property type="project" value="UniProtKB-KW"/>
</dbReference>
<dbReference type="EMBL" id="QXJM01000063">
    <property type="protein sequence ID" value="RIE00205.1"/>
    <property type="molecule type" value="Genomic_DNA"/>
</dbReference>
<dbReference type="Proteomes" id="UP000266340">
    <property type="component" value="Unassembled WGS sequence"/>
</dbReference>
<dbReference type="SUPFAM" id="SSF56059">
    <property type="entry name" value="Glutathione synthetase ATP-binding domain-like"/>
    <property type="match status" value="1"/>
</dbReference>
<evidence type="ECO:0000313" key="8">
    <source>
        <dbReference type="Proteomes" id="UP000266340"/>
    </source>
</evidence>
<dbReference type="OrthoDB" id="9765517at2"/>
<dbReference type="SUPFAM" id="SSF52440">
    <property type="entry name" value="PreATP-grasp domain"/>
    <property type="match status" value="1"/>
</dbReference>
<comment type="caution">
    <text evidence="7">The sequence shown here is derived from an EMBL/GenBank/DDBJ whole genome shotgun (WGS) entry which is preliminary data.</text>
</comment>
<dbReference type="GO" id="GO:0005524">
    <property type="term" value="F:ATP binding"/>
    <property type="evidence" value="ECO:0007669"/>
    <property type="project" value="UniProtKB-KW"/>
</dbReference>
<keyword evidence="2" id="KW-0479">Metal-binding</keyword>
<dbReference type="GO" id="GO:0046872">
    <property type="term" value="F:metal ion binding"/>
    <property type="evidence" value="ECO:0007669"/>
    <property type="project" value="UniProtKB-KW"/>
</dbReference>
<keyword evidence="8" id="KW-1185">Reference proteome</keyword>
<name>A0A398CCR5_9BACL</name>
<gene>
    <name evidence="7" type="ORF">D3H35_29655</name>
</gene>
<dbReference type="Gene3D" id="3.30.1490.330">
    <property type="match status" value="1"/>
</dbReference>
<evidence type="ECO:0000259" key="6">
    <source>
        <dbReference type="Pfam" id="PF03738"/>
    </source>
</evidence>